<reference evidence="1" key="1">
    <citation type="submission" date="2014-08" db="EMBL/GenBank/DDBJ databases">
        <authorList>
            <person name="Sharma Rahul"/>
            <person name="Thines Marco"/>
        </authorList>
    </citation>
    <scope>NUCLEOTIDE SEQUENCE</scope>
</reference>
<accession>A0A0F7SNK5</accession>
<proteinExistence type="predicted"/>
<evidence type="ECO:0000313" key="1">
    <source>
        <dbReference type="EMBL" id="CED82155.1"/>
    </source>
</evidence>
<dbReference type="AlphaFoldDB" id="A0A0F7SNK5"/>
<protein>
    <submittedName>
        <fullName evidence="1">NDUFB8</fullName>
    </submittedName>
</protein>
<sequence>MLPFRALRASSIRIPAGLLNSQKRYVGSNYAPLNPLGDYVGKGPVVPNGKEPDPQLFGYPELPTEYTQLRDPRAGWWDPQERRNFGEFLQEEDEVLNVWSPEVNPHQSPRFAIYTFAGFFGFLYLYYQYAWATFEYPPMVAREFPHDGLLSANGGHKRNRYNVYRGIDEADVFEGSQREYYLGPKVVEPRKYGDRDE</sequence>
<dbReference type="PANTHER" id="PTHR12840:SF1">
    <property type="entry name" value="NADH DEHYDROGENASE [UBIQUINONE] 1 BETA SUBCOMPLEX SUBUNIT 8, MITOCHONDRIAL"/>
    <property type="match status" value="1"/>
</dbReference>
<dbReference type="Pfam" id="PF05821">
    <property type="entry name" value="NDUF_B8"/>
    <property type="match status" value="1"/>
</dbReference>
<dbReference type="PANTHER" id="PTHR12840">
    <property type="entry name" value="NADH-UBIQUINONE OXIDOREDUCTASE ASHI SUBUNIT"/>
    <property type="match status" value="1"/>
</dbReference>
<name>A0A0F7SNK5_PHARH</name>
<organism evidence="1">
    <name type="scientific">Phaffia rhodozyma</name>
    <name type="common">Yeast</name>
    <name type="synonym">Xanthophyllomyces dendrorhous</name>
    <dbReference type="NCBI Taxonomy" id="264483"/>
    <lineage>
        <taxon>Eukaryota</taxon>
        <taxon>Fungi</taxon>
        <taxon>Dikarya</taxon>
        <taxon>Basidiomycota</taxon>
        <taxon>Agaricomycotina</taxon>
        <taxon>Tremellomycetes</taxon>
        <taxon>Cystofilobasidiales</taxon>
        <taxon>Mrakiaceae</taxon>
        <taxon>Phaffia</taxon>
    </lineage>
</organism>
<dbReference type="EMBL" id="LN483124">
    <property type="protein sequence ID" value="CED82155.1"/>
    <property type="molecule type" value="Genomic_DNA"/>
</dbReference>
<dbReference type="GO" id="GO:0005739">
    <property type="term" value="C:mitochondrion"/>
    <property type="evidence" value="ECO:0007669"/>
    <property type="project" value="InterPro"/>
</dbReference>
<dbReference type="InterPro" id="IPR008699">
    <property type="entry name" value="NDUFB8"/>
</dbReference>